<reference evidence="2" key="1">
    <citation type="submission" date="2021-02" db="EMBL/GenBank/DDBJ databases">
        <authorList>
            <person name="Nowell W R."/>
        </authorList>
    </citation>
    <scope>NUCLEOTIDE SEQUENCE</scope>
</reference>
<dbReference type="AlphaFoldDB" id="A0A820B3D3"/>
<organism evidence="2 3">
    <name type="scientific">Adineta steineri</name>
    <dbReference type="NCBI Taxonomy" id="433720"/>
    <lineage>
        <taxon>Eukaryota</taxon>
        <taxon>Metazoa</taxon>
        <taxon>Spiralia</taxon>
        <taxon>Gnathifera</taxon>
        <taxon>Rotifera</taxon>
        <taxon>Eurotatoria</taxon>
        <taxon>Bdelloidea</taxon>
        <taxon>Adinetida</taxon>
        <taxon>Adinetidae</taxon>
        <taxon>Adineta</taxon>
    </lineage>
</organism>
<evidence type="ECO:0000313" key="1">
    <source>
        <dbReference type="EMBL" id="CAF1528775.1"/>
    </source>
</evidence>
<accession>A0A820B3D3</accession>
<protein>
    <submittedName>
        <fullName evidence="2">Uncharacterized protein</fullName>
    </submittedName>
</protein>
<dbReference type="EMBL" id="CAJNOG010003280">
    <property type="protein sequence ID" value="CAF1528775.1"/>
    <property type="molecule type" value="Genomic_DNA"/>
</dbReference>
<dbReference type="Proteomes" id="UP000663844">
    <property type="component" value="Unassembled WGS sequence"/>
</dbReference>
<proteinExistence type="predicted"/>
<evidence type="ECO:0000313" key="3">
    <source>
        <dbReference type="Proteomes" id="UP000663844"/>
    </source>
</evidence>
<dbReference type="Proteomes" id="UP000663845">
    <property type="component" value="Unassembled WGS sequence"/>
</dbReference>
<sequence length="187" mass="22246">MNPHNVVNLLIDMVKVNPDVHLPSRVTSQEREIAQYLFETLKSFENATKFNYQEETTLDLHMSDYISSDEDTNTTDDNGVDEWTNEEGEKITHHLNQYSLKYMKAVVDFADKKDDYGKRRHTWKSRHHRFKSLLSQTYVSLFRHYLQKHGTKQQKCRSIDKVIYDKFVNAREQALPIHDLDLQRWAL</sequence>
<name>A0A820B3D3_9BILA</name>
<comment type="caution">
    <text evidence="2">The sequence shown here is derived from an EMBL/GenBank/DDBJ whole genome shotgun (WGS) entry which is preliminary data.</text>
</comment>
<evidence type="ECO:0000313" key="2">
    <source>
        <dbReference type="EMBL" id="CAF4200034.1"/>
    </source>
</evidence>
<gene>
    <name evidence="1" type="ORF">JYZ213_LOCUS45007</name>
    <name evidence="2" type="ORF">OXD698_LOCUS40789</name>
</gene>
<dbReference type="EMBL" id="CAJOAZ010009256">
    <property type="protein sequence ID" value="CAF4200034.1"/>
    <property type="molecule type" value="Genomic_DNA"/>
</dbReference>